<evidence type="ECO:0000313" key="2">
    <source>
        <dbReference type="Proteomes" id="UP000018857"/>
    </source>
</evidence>
<reference evidence="1 2" key="1">
    <citation type="journal article" date="2014" name="Genome Announc.">
        <title>Draft Genome Sequence of Marinomonas sp. Strain D104, a Polycyclic Aromatic Hydrocarbon-Degrading Bacterium from the Deep-Sea Sediment of the Arctic Ocean.</title>
        <authorList>
            <person name="Dong C."/>
            <person name="Bai X."/>
            <person name="Lai Q."/>
            <person name="Xie Y."/>
            <person name="Chen X."/>
            <person name="Shao Z."/>
        </authorList>
    </citation>
    <scope>NUCLEOTIDE SEQUENCE [LARGE SCALE GENOMIC DNA]</scope>
    <source>
        <strain evidence="1 2">D104</strain>
    </source>
</reference>
<dbReference type="EMBL" id="AYOZ01000023">
    <property type="protein sequence ID" value="ETI59941.1"/>
    <property type="molecule type" value="Genomic_DNA"/>
</dbReference>
<sequence>MVVLQIAVDVFCSAADQRHDKHERNQYFHGDQKAFQFELSKD</sequence>
<organism evidence="1 2">
    <name type="scientific">Marinomonas profundimaris</name>
    <dbReference type="NCBI Taxonomy" id="1208321"/>
    <lineage>
        <taxon>Bacteria</taxon>
        <taxon>Pseudomonadati</taxon>
        <taxon>Pseudomonadota</taxon>
        <taxon>Gammaproteobacteria</taxon>
        <taxon>Oceanospirillales</taxon>
        <taxon>Oceanospirillaceae</taxon>
        <taxon>Marinomonas</taxon>
    </lineage>
</organism>
<protein>
    <submittedName>
        <fullName evidence="1">Uncharacterized protein</fullName>
    </submittedName>
</protein>
<dbReference type="AlphaFoldDB" id="W1RRU5"/>
<accession>W1RRU5</accession>
<keyword evidence="2" id="KW-1185">Reference proteome</keyword>
<name>W1RRU5_9GAMM</name>
<comment type="caution">
    <text evidence="1">The sequence shown here is derived from an EMBL/GenBank/DDBJ whole genome shotgun (WGS) entry which is preliminary data.</text>
</comment>
<evidence type="ECO:0000313" key="1">
    <source>
        <dbReference type="EMBL" id="ETI59941.1"/>
    </source>
</evidence>
<dbReference type="Proteomes" id="UP000018857">
    <property type="component" value="Unassembled WGS sequence"/>
</dbReference>
<proteinExistence type="predicted"/>
<gene>
    <name evidence="1" type="ORF">D104_11505</name>
</gene>